<reference evidence="6 7" key="1">
    <citation type="submission" date="2020-08" db="EMBL/GenBank/DDBJ databases">
        <title>Draft genome sequence of Parasphingopyxis sp. GrpM-11.</title>
        <authorList>
            <person name="Oh J."/>
            <person name="Roh D.-H."/>
        </authorList>
    </citation>
    <scope>NUCLEOTIDE SEQUENCE [LARGE SCALE GENOMIC DNA]</scope>
    <source>
        <strain evidence="6 7">GrpM-11</strain>
    </source>
</reference>
<proteinExistence type="inferred from homology"/>
<evidence type="ECO:0000259" key="5">
    <source>
        <dbReference type="PROSITE" id="PS50975"/>
    </source>
</evidence>
<comment type="caution">
    <text evidence="6">The sequence shown here is derived from an EMBL/GenBank/DDBJ whole genome shotgun (WGS) entry which is preliminary data.</text>
</comment>
<keyword evidence="7" id="KW-1185">Reference proteome</keyword>
<dbReference type="AlphaFoldDB" id="A0A842I369"/>
<keyword evidence="2" id="KW-0436">Ligase</keyword>
<dbReference type="InterPro" id="IPR013815">
    <property type="entry name" value="ATP_grasp_subdomain_1"/>
</dbReference>
<evidence type="ECO:0000256" key="2">
    <source>
        <dbReference type="ARBA" id="ARBA00022598"/>
    </source>
</evidence>
<evidence type="ECO:0000256" key="3">
    <source>
        <dbReference type="PROSITE-ProRule" id="PRU00409"/>
    </source>
</evidence>
<dbReference type="PROSITE" id="PS50975">
    <property type="entry name" value="ATP_GRASP"/>
    <property type="match status" value="1"/>
</dbReference>
<organism evidence="6 7">
    <name type="scientific">Parasphingopyxis marina</name>
    <dbReference type="NCBI Taxonomy" id="2761622"/>
    <lineage>
        <taxon>Bacteria</taxon>
        <taxon>Pseudomonadati</taxon>
        <taxon>Pseudomonadota</taxon>
        <taxon>Alphaproteobacteria</taxon>
        <taxon>Sphingomonadales</taxon>
        <taxon>Sphingomonadaceae</taxon>
        <taxon>Parasphingopyxis</taxon>
    </lineage>
</organism>
<name>A0A842I369_9SPHN</name>
<dbReference type="Gene3D" id="3.30.470.20">
    <property type="entry name" value="ATP-grasp fold, B domain"/>
    <property type="match status" value="1"/>
</dbReference>
<gene>
    <name evidence="6" type="ORF">H6P80_14340</name>
</gene>
<evidence type="ECO:0000256" key="4">
    <source>
        <dbReference type="SAM" id="MobiDB-lite"/>
    </source>
</evidence>
<feature type="region of interest" description="Disordered" evidence="4">
    <location>
        <begin position="1"/>
        <end position="26"/>
    </location>
</feature>
<evidence type="ECO:0000256" key="1">
    <source>
        <dbReference type="ARBA" id="ARBA00010871"/>
    </source>
</evidence>
<comment type="similarity">
    <text evidence="1">Belongs to the D-alanine--D-alanine ligase family.</text>
</comment>
<keyword evidence="3" id="KW-0067">ATP-binding</keyword>
<dbReference type="InterPro" id="IPR011761">
    <property type="entry name" value="ATP-grasp"/>
</dbReference>
<sequence length="377" mass="41894">MAVFQAHRPLASPVSGPHDHAGGYPASSLKARHPGCNFHQDFSVARLVEPLTIPQEAKERLRILFIAKHALWSGGLHPEDGNHAVYHQEVRTILEELGLNLTLANSFDALIKDPDVDFVFPLLNRAGFVNSEMLGPLLCNMHRIAYLGASPIVRGLSDDKHLSKLVAERAGVPTAPWTCYRRGAPVDEADCPRAERLVIKPNASSASWGVQDAHDWAGVVNAVADIHGQGHDAIVEPFLNGSDVEVPVLTVGDPIVMPMLIFQQADPTHLRTYYEKRDLVGRAHKYSLDPFDDEEWVPKIAELTHKLFREFRPFDYGRFEFRLDRETGDVQFLEVNLNCNLWSEKVFGRAAALAGLTQAELIETILADSLRRNGLIG</sequence>
<dbReference type="GO" id="GO:0008716">
    <property type="term" value="F:D-alanine-D-alanine ligase activity"/>
    <property type="evidence" value="ECO:0007669"/>
    <property type="project" value="InterPro"/>
</dbReference>
<evidence type="ECO:0000313" key="7">
    <source>
        <dbReference type="Proteomes" id="UP000564378"/>
    </source>
</evidence>
<dbReference type="SUPFAM" id="SSF56059">
    <property type="entry name" value="Glutathione synthetase ATP-binding domain-like"/>
    <property type="match status" value="1"/>
</dbReference>
<dbReference type="Pfam" id="PF07478">
    <property type="entry name" value="Dala_Dala_lig_C"/>
    <property type="match status" value="1"/>
</dbReference>
<protein>
    <submittedName>
        <fullName evidence="6">Phosphoribosylglycinamide synthetase</fullName>
    </submittedName>
</protein>
<accession>A0A842I369</accession>
<keyword evidence="3" id="KW-0547">Nucleotide-binding</keyword>
<feature type="domain" description="ATP-grasp" evidence="5">
    <location>
        <begin position="164"/>
        <end position="367"/>
    </location>
</feature>
<evidence type="ECO:0000313" key="6">
    <source>
        <dbReference type="EMBL" id="MBC2778800.1"/>
    </source>
</evidence>
<dbReference type="GO" id="GO:0046872">
    <property type="term" value="F:metal ion binding"/>
    <property type="evidence" value="ECO:0007669"/>
    <property type="project" value="InterPro"/>
</dbReference>
<dbReference type="EMBL" id="JACJVJ010000002">
    <property type="protein sequence ID" value="MBC2778800.1"/>
    <property type="molecule type" value="Genomic_DNA"/>
</dbReference>
<dbReference type="PANTHER" id="PTHR23132">
    <property type="entry name" value="D-ALANINE--D-ALANINE LIGASE"/>
    <property type="match status" value="1"/>
</dbReference>
<dbReference type="InterPro" id="IPR011095">
    <property type="entry name" value="Dala_Dala_lig_C"/>
</dbReference>
<dbReference type="GO" id="GO:0005524">
    <property type="term" value="F:ATP binding"/>
    <property type="evidence" value="ECO:0007669"/>
    <property type="project" value="UniProtKB-UniRule"/>
</dbReference>
<dbReference type="PANTHER" id="PTHR23132:SF23">
    <property type="entry name" value="D-ALANINE--D-ALANINE LIGASE B"/>
    <property type="match status" value="1"/>
</dbReference>
<dbReference type="Gene3D" id="3.30.1490.20">
    <property type="entry name" value="ATP-grasp fold, A domain"/>
    <property type="match status" value="1"/>
</dbReference>
<dbReference type="Proteomes" id="UP000564378">
    <property type="component" value="Unassembled WGS sequence"/>
</dbReference>